<feature type="non-terminal residue" evidence="1">
    <location>
        <position position="1"/>
    </location>
</feature>
<reference evidence="1" key="1">
    <citation type="submission" date="2020-11" db="EMBL/GenBank/DDBJ databases">
        <authorList>
            <person name="Tran Van P."/>
        </authorList>
    </citation>
    <scope>NUCLEOTIDE SEQUENCE</scope>
</reference>
<accession>A0A7R9QM97</accession>
<dbReference type="OrthoDB" id="8249516at2759"/>
<protein>
    <submittedName>
        <fullName evidence="1">Uncharacterized protein</fullName>
    </submittedName>
</protein>
<dbReference type="Proteomes" id="UP000759131">
    <property type="component" value="Unassembled WGS sequence"/>
</dbReference>
<evidence type="ECO:0000313" key="1">
    <source>
        <dbReference type="EMBL" id="CAD7650576.1"/>
    </source>
</evidence>
<gene>
    <name evidence="1" type="ORF">OSB1V03_LOCUS22924</name>
</gene>
<organism evidence="1">
    <name type="scientific">Medioppia subpectinata</name>
    <dbReference type="NCBI Taxonomy" id="1979941"/>
    <lineage>
        <taxon>Eukaryota</taxon>
        <taxon>Metazoa</taxon>
        <taxon>Ecdysozoa</taxon>
        <taxon>Arthropoda</taxon>
        <taxon>Chelicerata</taxon>
        <taxon>Arachnida</taxon>
        <taxon>Acari</taxon>
        <taxon>Acariformes</taxon>
        <taxon>Sarcoptiformes</taxon>
        <taxon>Oribatida</taxon>
        <taxon>Brachypylina</taxon>
        <taxon>Oppioidea</taxon>
        <taxon>Oppiidae</taxon>
        <taxon>Medioppia</taxon>
    </lineage>
</organism>
<sequence length="70" mass="8178">MMSVNEQSRAAPIHLCDTFSHFDATVESDSYRSFRLLKYYMSARLERTETPAVLCISAFLWFGFLSQRFT</sequence>
<proteinExistence type="predicted"/>
<name>A0A7R9QM97_9ACAR</name>
<dbReference type="EMBL" id="OC907228">
    <property type="protein sequence ID" value="CAD7650576.1"/>
    <property type="molecule type" value="Genomic_DNA"/>
</dbReference>
<evidence type="ECO:0000313" key="2">
    <source>
        <dbReference type="Proteomes" id="UP000759131"/>
    </source>
</evidence>
<dbReference type="EMBL" id="CAJPIZ010052653">
    <property type="protein sequence ID" value="CAG2122979.1"/>
    <property type="molecule type" value="Genomic_DNA"/>
</dbReference>
<keyword evidence="2" id="KW-1185">Reference proteome</keyword>
<dbReference type="AlphaFoldDB" id="A0A7R9QM97"/>